<protein>
    <submittedName>
        <fullName evidence="2">Uncharacterized protein</fullName>
    </submittedName>
</protein>
<dbReference type="EMBL" id="CP072753">
    <property type="protein sequence ID" value="QUC17051.1"/>
    <property type="molecule type" value="Genomic_DNA"/>
</dbReference>
<feature type="region of interest" description="Disordered" evidence="1">
    <location>
        <begin position="1"/>
        <end position="94"/>
    </location>
</feature>
<feature type="compositionally biased region" description="Polar residues" evidence="1">
    <location>
        <begin position="81"/>
        <end position="94"/>
    </location>
</feature>
<evidence type="ECO:0000256" key="1">
    <source>
        <dbReference type="SAM" id="MobiDB-lite"/>
    </source>
</evidence>
<feature type="compositionally biased region" description="Basic and acidic residues" evidence="1">
    <location>
        <begin position="41"/>
        <end position="50"/>
    </location>
</feature>
<dbReference type="OrthoDB" id="3946796at2759"/>
<dbReference type="KEGG" id="uvi:66062070"/>
<name>A0A8E5HKB5_USTVR</name>
<feature type="compositionally biased region" description="Low complexity" evidence="1">
    <location>
        <begin position="71"/>
        <end position="80"/>
    </location>
</feature>
<feature type="compositionally biased region" description="Polar residues" evidence="1">
    <location>
        <begin position="24"/>
        <end position="40"/>
    </location>
</feature>
<feature type="compositionally biased region" description="Polar residues" evidence="1">
    <location>
        <begin position="52"/>
        <end position="64"/>
    </location>
</feature>
<gene>
    <name evidence="2" type="ORF">UV8b_01292</name>
</gene>
<organism evidence="2 3">
    <name type="scientific">Ustilaginoidea virens</name>
    <name type="common">Rice false smut fungus</name>
    <name type="synonym">Villosiclava virens</name>
    <dbReference type="NCBI Taxonomy" id="1159556"/>
    <lineage>
        <taxon>Eukaryota</taxon>
        <taxon>Fungi</taxon>
        <taxon>Dikarya</taxon>
        <taxon>Ascomycota</taxon>
        <taxon>Pezizomycotina</taxon>
        <taxon>Sordariomycetes</taxon>
        <taxon>Hypocreomycetidae</taxon>
        <taxon>Hypocreales</taxon>
        <taxon>Clavicipitaceae</taxon>
        <taxon>Ustilaginoidea</taxon>
    </lineage>
</organism>
<dbReference type="Proteomes" id="UP000027002">
    <property type="component" value="Chromosome 1"/>
</dbReference>
<keyword evidence="3" id="KW-1185">Reference proteome</keyword>
<sequence>MARIMAHHNNTSQSLSFDILSEESPPSNLRHSTATTTSSLKGDEVLRELSDGQIQSRITSTRSPVSPLGCASPSAKSPSKVSTIPDSGQAKPQTFRRSIRLQRPQADCETFEPLVAVPEESSSIVETSDLDATTPVTAAAVLPTVVPDGAAAVCHGTGSSETADSTPSLQDQVAKHLAATPLTQDSFPSPPMSDSRGAGIPTLVSLAQVPPPPYPGTPLKVPEVVDMVEQAISPYLAVLSEHSSCAVDDKLDDTIFVKADVNQGACRNSPCEVFAEGTPIAEKVRISHIPGKAVGSTIVFIREPSG</sequence>
<dbReference type="AlphaFoldDB" id="A0A8E5HKB5"/>
<accession>A0A8E5HKB5</accession>
<evidence type="ECO:0000313" key="3">
    <source>
        <dbReference type="Proteomes" id="UP000027002"/>
    </source>
</evidence>
<evidence type="ECO:0000313" key="2">
    <source>
        <dbReference type="EMBL" id="QUC17051.1"/>
    </source>
</evidence>
<dbReference type="RefSeq" id="XP_042994724.1">
    <property type="nucleotide sequence ID" value="XM_043138790.1"/>
</dbReference>
<proteinExistence type="predicted"/>
<dbReference type="GeneID" id="66062070"/>
<reference evidence="2" key="1">
    <citation type="submission" date="2020-03" db="EMBL/GenBank/DDBJ databases">
        <title>A mixture of massive structural variations and highly conserved coding sequences in Ustilaginoidea virens genome.</title>
        <authorList>
            <person name="Zhang K."/>
            <person name="Zhao Z."/>
            <person name="Zhang Z."/>
            <person name="Li Y."/>
            <person name="Hsiang T."/>
            <person name="Sun W."/>
        </authorList>
    </citation>
    <scope>NUCLEOTIDE SEQUENCE</scope>
    <source>
        <strain evidence="2">UV-8b</strain>
    </source>
</reference>